<dbReference type="Gene3D" id="1.20.120.520">
    <property type="entry name" value="nmb1532 protein domain like"/>
    <property type="match status" value="1"/>
</dbReference>
<name>A0ABY4C9C2_9BACT</name>
<gene>
    <name evidence="1" type="ORF">MNR06_00985</name>
</gene>
<dbReference type="RefSeq" id="WP_243537967.1">
    <property type="nucleotide sequence ID" value="NZ_CP093442.1"/>
</dbReference>
<dbReference type="Proteomes" id="UP000830116">
    <property type="component" value="Chromosome"/>
</dbReference>
<organism evidence="1 2">
    <name type="scientific">Bdellovibrio reynosensis</name>
    <dbReference type="NCBI Taxonomy" id="2835041"/>
    <lineage>
        <taxon>Bacteria</taxon>
        <taxon>Pseudomonadati</taxon>
        <taxon>Bdellovibrionota</taxon>
        <taxon>Bdellovibrionia</taxon>
        <taxon>Bdellovibrionales</taxon>
        <taxon>Pseudobdellovibrionaceae</taxon>
        <taxon>Bdellovibrio</taxon>
    </lineage>
</organism>
<reference evidence="1" key="1">
    <citation type="submission" date="2022-03" db="EMBL/GenBank/DDBJ databases">
        <title>Genome Identification and Characterization of new species Bdellovibrio reynosense LBG001 sp. nov. from a Mexico soil sample.</title>
        <authorList>
            <person name="Camilli A."/>
            <person name="Ajao Y."/>
            <person name="Guo X."/>
        </authorList>
    </citation>
    <scope>NUCLEOTIDE SEQUENCE</scope>
    <source>
        <strain evidence="1">LBG001</strain>
    </source>
</reference>
<evidence type="ECO:0000313" key="1">
    <source>
        <dbReference type="EMBL" id="UOF01527.1"/>
    </source>
</evidence>
<accession>A0ABY4C9C2</accession>
<evidence type="ECO:0008006" key="3">
    <source>
        <dbReference type="Google" id="ProtNLM"/>
    </source>
</evidence>
<evidence type="ECO:0000313" key="2">
    <source>
        <dbReference type="Proteomes" id="UP000830116"/>
    </source>
</evidence>
<proteinExistence type="predicted"/>
<dbReference type="EMBL" id="CP093442">
    <property type="protein sequence ID" value="UOF01527.1"/>
    <property type="molecule type" value="Genomic_DNA"/>
</dbReference>
<keyword evidence="2" id="KW-1185">Reference proteome</keyword>
<sequence>MLEVINELREEHRAILCLIEKNDILAVIKYVEEIHHPKEEKLLFPKLAGHPLLNQGGPRCMYFRGLELDLQIYDGAKKVLKDFYQNKGPRPHAYGTFHWLKDNNPLNIPMEEHRLGHELSQAIQFLYTHPSSDLYKDFLVPLEQEYVRLLKLHIEKEDTCLFILAERILQ</sequence>
<protein>
    <recommendedName>
        <fullName evidence="3">Hemerythrin-like domain-containing protein</fullName>
    </recommendedName>
</protein>